<dbReference type="PANTHER" id="PTHR43540">
    <property type="entry name" value="PEROXYUREIDOACRYLATE/UREIDOACRYLATE AMIDOHYDROLASE-RELATED"/>
    <property type="match status" value="1"/>
</dbReference>
<name>A0AAU9EWJ8_9BACT</name>
<organism evidence="3 4">
    <name type="scientific">Desulfoferula mesophila</name>
    <dbReference type="NCBI Taxonomy" id="3058419"/>
    <lineage>
        <taxon>Bacteria</taxon>
        <taxon>Pseudomonadati</taxon>
        <taxon>Thermodesulfobacteriota</taxon>
        <taxon>Desulfarculia</taxon>
        <taxon>Desulfarculales</taxon>
        <taxon>Desulfarculaceae</taxon>
        <taxon>Desulfoferula</taxon>
    </lineage>
</organism>
<dbReference type="AlphaFoldDB" id="A0AAU9EWJ8"/>
<evidence type="ECO:0000256" key="1">
    <source>
        <dbReference type="ARBA" id="ARBA00022801"/>
    </source>
</evidence>
<sequence length="171" mass="18562">MSHALIIVDMLHDFIDPQGALCVPGAVGIVPAVRRELERARAAGETIIHVCDAHDSDDREFERFPPHAVAGSAGAEIIGQLAPRQGELVVTKRRYSPFYDTELHDLLKELGVSRATVVGVCTHICVMETVAGLANRDLAVRVVRDAVADFDPELAQAALRRMESLFGAEIV</sequence>
<dbReference type="InterPro" id="IPR016291">
    <property type="entry name" value="Isochorismatase"/>
</dbReference>
<dbReference type="PRINTS" id="PR01398">
    <property type="entry name" value="ISCHRISMTASE"/>
</dbReference>
<dbReference type="KEGG" id="dmp:FAK_11640"/>
<evidence type="ECO:0000313" key="4">
    <source>
        <dbReference type="Proteomes" id="UP001366166"/>
    </source>
</evidence>
<dbReference type="CDD" id="cd00431">
    <property type="entry name" value="cysteine_hydrolases"/>
    <property type="match status" value="1"/>
</dbReference>
<gene>
    <name evidence="3" type="ORF">FAK_11640</name>
</gene>
<dbReference type="RefSeq" id="WP_338605825.1">
    <property type="nucleotide sequence ID" value="NZ_AP028679.1"/>
</dbReference>
<accession>A0AAU9EWJ8</accession>
<dbReference type="PANTHER" id="PTHR43540:SF6">
    <property type="entry name" value="ISOCHORISMATASE-LIKE DOMAIN-CONTAINING PROTEIN"/>
    <property type="match status" value="1"/>
</dbReference>
<dbReference type="Proteomes" id="UP001366166">
    <property type="component" value="Chromosome"/>
</dbReference>
<dbReference type="EMBL" id="AP028679">
    <property type="protein sequence ID" value="BEQ14098.1"/>
    <property type="molecule type" value="Genomic_DNA"/>
</dbReference>
<dbReference type="Pfam" id="PF00857">
    <property type="entry name" value="Isochorismatase"/>
    <property type="match status" value="1"/>
</dbReference>
<protein>
    <submittedName>
        <fullName evidence="3">Nicotinamidase</fullName>
    </submittedName>
</protein>
<dbReference type="InterPro" id="IPR050272">
    <property type="entry name" value="Isochorismatase-like_hydrls"/>
</dbReference>
<dbReference type="SUPFAM" id="SSF52499">
    <property type="entry name" value="Isochorismatase-like hydrolases"/>
    <property type="match status" value="1"/>
</dbReference>
<proteinExistence type="predicted"/>
<feature type="domain" description="Isochorismatase-like" evidence="2">
    <location>
        <begin position="4"/>
        <end position="167"/>
    </location>
</feature>
<dbReference type="InterPro" id="IPR000868">
    <property type="entry name" value="Isochorismatase-like_dom"/>
</dbReference>
<keyword evidence="4" id="KW-1185">Reference proteome</keyword>
<dbReference type="InterPro" id="IPR036380">
    <property type="entry name" value="Isochorismatase-like_sf"/>
</dbReference>
<evidence type="ECO:0000259" key="2">
    <source>
        <dbReference type="Pfam" id="PF00857"/>
    </source>
</evidence>
<evidence type="ECO:0000313" key="3">
    <source>
        <dbReference type="EMBL" id="BEQ14098.1"/>
    </source>
</evidence>
<keyword evidence="1" id="KW-0378">Hydrolase</keyword>
<dbReference type="Gene3D" id="3.40.50.850">
    <property type="entry name" value="Isochorismatase-like"/>
    <property type="match status" value="1"/>
</dbReference>
<reference evidence="4" key="1">
    <citation type="journal article" date="2023" name="Arch. Microbiol.">
        <title>Desulfoferula mesophilus gen. nov. sp. nov., a mesophilic sulfate-reducing bacterium isolated from a brackish lake sediment.</title>
        <authorList>
            <person name="Watanabe T."/>
            <person name="Yabe T."/>
            <person name="Tsuji J.M."/>
            <person name="Fukui M."/>
        </authorList>
    </citation>
    <scope>NUCLEOTIDE SEQUENCE [LARGE SCALE GENOMIC DNA]</scope>
    <source>
        <strain evidence="4">12FAK</strain>
    </source>
</reference>
<dbReference type="GO" id="GO:0008908">
    <property type="term" value="F:isochorismatase activity"/>
    <property type="evidence" value="ECO:0007669"/>
    <property type="project" value="InterPro"/>
</dbReference>